<protein>
    <submittedName>
        <fullName evidence="7">2,3-dihydroxybenzoate-AMP ligase</fullName>
    </submittedName>
</protein>
<dbReference type="InterPro" id="IPR050237">
    <property type="entry name" value="ATP-dep_AMP-bd_enzyme"/>
</dbReference>
<sequence>MLDGFVHWPEQLAADLRRTGVWRGRPIGDLLHESCERNADRVAVVCGERRMTYAELSRRADRLAGGLIGLGIRPLDRVVVHLPNIPEFVVLVFALLRAGAIPVLALPGHRRAEIAHLCAHSGAVAYVVKDEFGGFDFRTIAREIPSVPHVIVSGDAQEFISLESLESPDAQDVALPTVDASDPALFLLSGGTTGLPKLIPRTHDDYEYVMRACAEAMRVGPEVVYLAVNPVAHQAALACPGVFGSLLMGGKAVLTSSVRPDDVFSLIRREAVTVTTVVPSVLRLWADSGRPPGELSRLLIQVGSAPLDPALARRAAQELGCRIQRWYGISEGLLTHTRLDDPEEVAVNTDGRPMSPGDEVRIVDDSGNPVPDGEPGEMQARGPYTIRGYYRAPEENARSFTPDGFFRTGDLVRRRPDGNIMIVGRIKDVINRAGEKVSAEEVERQLRTHPAVQDAAVIGVADTVLGERTYAFVVLNEADVRPSAMKEFLRGRGLATYKIPDRLIPMPQLPRTPMGKVDKKALRARIAASQR</sequence>
<dbReference type="Pfam" id="PF00501">
    <property type="entry name" value="AMP-binding"/>
    <property type="match status" value="1"/>
</dbReference>
<evidence type="ECO:0000313" key="7">
    <source>
        <dbReference type="EMBL" id="OEJ24593.1"/>
    </source>
</evidence>
<gene>
    <name evidence="7" type="ORF">AS594_08935</name>
</gene>
<feature type="domain" description="AMP-binding enzyme C-terminal" evidence="6">
    <location>
        <begin position="441"/>
        <end position="516"/>
    </location>
</feature>
<keyword evidence="8" id="KW-1185">Reference proteome</keyword>
<evidence type="ECO:0000256" key="4">
    <source>
        <dbReference type="SAM" id="MobiDB-lite"/>
    </source>
</evidence>
<dbReference type="Proteomes" id="UP000095759">
    <property type="component" value="Unassembled WGS sequence"/>
</dbReference>
<name>A0A1E5P4Y1_9ACTN</name>
<dbReference type="EMBL" id="MEHJ01000001">
    <property type="protein sequence ID" value="OEJ24593.1"/>
    <property type="molecule type" value="Genomic_DNA"/>
</dbReference>
<evidence type="ECO:0000259" key="6">
    <source>
        <dbReference type="Pfam" id="PF13193"/>
    </source>
</evidence>
<dbReference type="Gene3D" id="3.40.50.12780">
    <property type="entry name" value="N-terminal domain of ligase-like"/>
    <property type="match status" value="1"/>
</dbReference>
<dbReference type="RefSeq" id="WP_069926463.1">
    <property type="nucleotide sequence ID" value="NZ_MEHI01000001.1"/>
</dbReference>
<proteinExistence type="predicted"/>
<dbReference type="InterPro" id="IPR042099">
    <property type="entry name" value="ANL_N_sf"/>
</dbReference>
<keyword evidence="2" id="KW-0547">Nucleotide-binding</keyword>
<organism evidence="7 8">
    <name type="scientific">Streptomyces agglomeratus</name>
    <dbReference type="NCBI Taxonomy" id="285458"/>
    <lineage>
        <taxon>Bacteria</taxon>
        <taxon>Bacillati</taxon>
        <taxon>Actinomycetota</taxon>
        <taxon>Actinomycetes</taxon>
        <taxon>Kitasatosporales</taxon>
        <taxon>Streptomycetaceae</taxon>
        <taxon>Streptomyces</taxon>
    </lineage>
</organism>
<dbReference type="AlphaFoldDB" id="A0A1E5P4Y1"/>
<keyword evidence="1 7" id="KW-0436">Ligase</keyword>
<dbReference type="InterPro" id="IPR020845">
    <property type="entry name" value="AMP-binding_CS"/>
</dbReference>
<dbReference type="STRING" id="285458.BGM19_28205"/>
<dbReference type="OrthoDB" id="9803968at2"/>
<dbReference type="PANTHER" id="PTHR43767:SF1">
    <property type="entry name" value="NONRIBOSOMAL PEPTIDE SYNTHASE PES1 (EUROFUNG)-RELATED"/>
    <property type="match status" value="1"/>
</dbReference>
<evidence type="ECO:0000256" key="1">
    <source>
        <dbReference type="ARBA" id="ARBA00022598"/>
    </source>
</evidence>
<dbReference type="GO" id="GO:0005524">
    <property type="term" value="F:ATP binding"/>
    <property type="evidence" value="ECO:0007669"/>
    <property type="project" value="UniProtKB-KW"/>
</dbReference>
<accession>A0A1E5P4Y1</accession>
<evidence type="ECO:0000256" key="2">
    <source>
        <dbReference type="ARBA" id="ARBA00022741"/>
    </source>
</evidence>
<dbReference type="InterPro" id="IPR000873">
    <property type="entry name" value="AMP-dep_synth/lig_dom"/>
</dbReference>
<dbReference type="PROSITE" id="PS00455">
    <property type="entry name" value="AMP_BINDING"/>
    <property type="match status" value="1"/>
</dbReference>
<dbReference type="Pfam" id="PF13193">
    <property type="entry name" value="AMP-binding_C"/>
    <property type="match status" value="1"/>
</dbReference>
<evidence type="ECO:0000313" key="8">
    <source>
        <dbReference type="Proteomes" id="UP000095759"/>
    </source>
</evidence>
<dbReference type="Gene3D" id="3.30.300.30">
    <property type="match status" value="1"/>
</dbReference>
<evidence type="ECO:0000256" key="3">
    <source>
        <dbReference type="ARBA" id="ARBA00022840"/>
    </source>
</evidence>
<dbReference type="InterPro" id="IPR025110">
    <property type="entry name" value="AMP-bd_C"/>
</dbReference>
<dbReference type="InterPro" id="IPR045851">
    <property type="entry name" value="AMP-bd_C_sf"/>
</dbReference>
<dbReference type="CDD" id="cd05920">
    <property type="entry name" value="23DHB-AMP_lg"/>
    <property type="match status" value="1"/>
</dbReference>
<dbReference type="GO" id="GO:0016878">
    <property type="term" value="F:acid-thiol ligase activity"/>
    <property type="evidence" value="ECO:0007669"/>
    <property type="project" value="UniProtKB-ARBA"/>
</dbReference>
<keyword evidence="3" id="KW-0067">ATP-binding</keyword>
<comment type="caution">
    <text evidence="7">The sequence shown here is derived from an EMBL/GenBank/DDBJ whole genome shotgun (WGS) entry which is preliminary data.</text>
</comment>
<dbReference type="PANTHER" id="PTHR43767">
    <property type="entry name" value="LONG-CHAIN-FATTY-ACID--COA LIGASE"/>
    <property type="match status" value="1"/>
</dbReference>
<evidence type="ECO:0000259" key="5">
    <source>
        <dbReference type="Pfam" id="PF00501"/>
    </source>
</evidence>
<reference evidence="7 8" key="1">
    <citation type="submission" date="2016-08" db="EMBL/GenBank/DDBJ databases">
        <title>Complete genome sequence of Streptomyces agglomeratus strain 6-3-2, a novel anti-MRSA actinomycete isolated from Wuli of Tebit, China.</title>
        <authorList>
            <person name="Chen X."/>
        </authorList>
    </citation>
    <scope>NUCLEOTIDE SEQUENCE [LARGE SCALE GENOMIC DNA]</scope>
    <source>
        <strain evidence="7 8">6-3-2</strain>
    </source>
</reference>
<feature type="domain" description="AMP-dependent synthetase/ligase" evidence="5">
    <location>
        <begin position="32"/>
        <end position="390"/>
    </location>
</feature>
<dbReference type="FunFam" id="2.30.38.10:FF:000003">
    <property type="entry name" value="Vibriobactin-specific 2,3-dihydroxybenzoate-AMP ligase"/>
    <property type="match status" value="1"/>
</dbReference>
<feature type="region of interest" description="Disordered" evidence="4">
    <location>
        <begin position="348"/>
        <end position="381"/>
    </location>
</feature>
<dbReference type="SUPFAM" id="SSF56801">
    <property type="entry name" value="Acetyl-CoA synthetase-like"/>
    <property type="match status" value="1"/>
</dbReference>